<accession>A0A540V5D6</accession>
<evidence type="ECO:0000259" key="1">
    <source>
        <dbReference type="PROSITE" id="PS51704"/>
    </source>
</evidence>
<dbReference type="CDD" id="cd08563">
    <property type="entry name" value="GDPD_TtGDE_like"/>
    <property type="match status" value="1"/>
</dbReference>
<dbReference type="PROSITE" id="PS51704">
    <property type="entry name" value="GP_PDE"/>
    <property type="match status" value="1"/>
</dbReference>
<dbReference type="SUPFAM" id="SSF51695">
    <property type="entry name" value="PLC-like phosphodiesterases"/>
    <property type="match status" value="1"/>
</dbReference>
<evidence type="ECO:0000313" key="3">
    <source>
        <dbReference type="Proteomes" id="UP000315753"/>
    </source>
</evidence>
<feature type="domain" description="GP-PDE" evidence="1">
    <location>
        <begin position="1"/>
        <end position="237"/>
    </location>
</feature>
<dbReference type="PANTHER" id="PTHR46211">
    <property type="entry name" value="GLYCEROPHOSPHORYL DIESTER PHOSPHODIESTERASE"/>
    <property type="match status" value="1"/>
</dbReference>
<protein>
    <submittedName>
        <fullName evidence="2">Glycerophosphodiester phosphodiesterase</fullName>
    </submittedName>
</protein>
<dbReference type="Gene3D" id="3.20.20.190">
    <property type="entry name" value="Phosphatidylinositol (PI) phosphodiesterase"/>
    <property type="match status" value="1"/>
</dbReference>
<dbReference type="InterPro" id="IPR017946">
    <property type="entry name" value="PLC-like_Pdiesterase_TIM-brl"/>
</dbReference>
<organism evidence="2 3">
    <name type="scientific">Ureibacillus terrenus</name>
    <dbReference type="NCBI Taxonomy" id="118246"/>
    <lineage>
        <taxon>Bacteria</taxon>
        <taxon>Bacillati</taxon>
        <taxon>Bacillota</taxon>
        <taxon>Bacilli</taxon>
        <taxon>Bacillales</taxon>
        <taxon>Caryophanaceae</taxon>
        <taxon>Ureibacillus</taxon>
    </lineage>
</organism>
<reference evidence="2 3" key="1">
    <citation type="submission" date="2019-06" db="EMBL/GenBank/DDBJ databases">
        <title>Genome sequence of Ureibacillus terrenus.</title>
        <authorList>
            <person name="Maclea K.S."/>
            <person name="Simoes M."/>
        </authorList>
    </citation>
    <scope>NUCLEOTIDE SEQUENCE [LARGE SCALE GENOMIC DNA]</scope>
    <source>
        <strain evidence="2 3">ATCC BAA-384</strain>
    </source>
</reference>
<dbReference type="OrthoDB" id="384721at2"/>
<name>A0A540V5D6_9BACL</name>
<dbReference type="InterPro" id="IPR030395">
    <property type="entry name" value="GP_PDE_dom"/>
</dbReference>
<dbReference type="Pfam" id="PF03009">
    <property type="entry name" value="GDPD"/>
    <property type="match status" value="1"/>
</dbReference>
<dbReference type="PANTHER" id="PTHR46211:SF1">
    <property type="entry name" value="GLYCEROPHOSPHODIESTER PHOSPHODIESTERASE, CYTOPLASMIC"/>
    <property type="match status" value="1"/>
</dbReference>
<evidence type="ECO:0000313" key="2">
    <source>
        <dbReference type="EMBL" id="TQE91964.1"/>
    </source>
</evidence>
<dbReference type="EMBL" id="VIGD01000002">
    <property type="protein sequence ID" value="TQE91964.1"/>
    <property type="molecule type" value="Genomic_DNA"/>
</dbReference>
<proteinExistence type="predicted"/>
<dbReference type="GO" id="GO:0008081">
    <property type="term" value="F:phosphoric diester hydrolase activity"/>
    <property type="evidence" value="ECO:0007669"/>
    <property type="project" value="InterPro"/>
</dbReference>
<dbReference type="AlphaFoldDB" id="A0A540V5D6"/>
<dbReference type="RefSeq" id="WP_141601139.1">
    <property type="nucleotide sequence ID" value="NZ_JARMSB010000008.1"/>
</dbReference>
<sequence>MQIFAHRGYSSKYPENTMAAFKAAAKLDITGVELDVHLTKDREVVVIHDEKINRTSNGKGYVKDMTLKELRKFDFGSWFHPKFLGEKIPTLAEVLDLFKGTRHLINIELKSDKFVYAGLEELVLKEVENAGLKDRVIFSSFDHEAVKRMAGLAPEIENAPIFPYSILNMKWYRTLFPAKALHVAYRAVARRPVLEAIREGIPVRVYTINKKEQVDVLRNLGVEGIFTDCPEEIKGMLKQAALR</sequence>
<gene>
    <name evidence="2" type="ORF">FKZ59_02400</name>
</gene>
<dbReference type="Proteomes" id="UP000315753">
    <property type="component" value="Unassembled WGS sequence"/>
</dbReference>
<comment type="caution">
    <text evidence="2">The sequence shown here is derived from an EMBL/GenBank/DDBJ whole genome shotgun (WGS) entry which is preliminary data.</text>
</comment>
<dbReference type="GO" id="GO:0006629">
    <property type="term" value="P:lipid metabolic process"/>
    <property type="evidence" value="ECO:0007669"/>
    <property type="project" value="InterPro"/>
</dbReference>
<keyword evidence="3" id="KW-1185">Reference proteome</keyword>